<dbReference type="Proteomes" id="UP000619486">
    <property type="component" value="Unassembled WGS sequence"/>
</dbReference>
<gene>
    <name evidence="1" type="ORF">GCM10014713_41700</name>
</gene>
<reference evidence="1" key="1">
    <citation type="journal article" date="2014" name="Int. J. Syst. Evol. Microbiol.">
        <title>Complete genome sequence of Corynebacterium casei LMG S-19264T (=DSM 44701T), isolated from a smear-ripened cheese.</title>
        <authorList>
            <consortium name="US DOE Joint Genome Institute (JGI-PGF)"/>
            <person name="Walter F."/>
            <person name="Albersmeier A."/>
            <person name="Kalinowski J."/>
            <person name="Ruckert C."/>
        </authorList>
    </citation>
    <scope>NUCLEOTIDE SEQUENCE</scope>
    <source>
        <strain evidence="1">JCM 3172</strain>
    </source>
</reference>
<comment type="caution">
    <text evidence="1">The sequence shown here is derived from an EMBL/GenBank/DDBJ whole genome shotgun (WGS) entry which is preliminary data.</text>
</comment>
<name>A0A918LSM8_9ACTN</name>
<dbReference type="EMBL" id="BMQQ01000016">
    <property type="protein sequence ID" value="GGT43643.1"/>
    <property type="molecule type" value="Genomic_DNA"/>
</dbReference>
<protein>
    <submittedName>
        <fullName evidence="1">Uncharacterized protein</fullName>
    </submittedName>
</protein>
<dbReference type="RefSeq" id="WP_189203085.1">
    <property type="nucleotide sequence ID" value="NZ_BMQQ01000016.1"/>
</dbReference>
<keyword evidence="2" id="KW-1185">Reference proteome</keyword>
<dbReference type="AlphaFoldDB" id="A0A918LSM8"/>
<evidence type="ECO:0000313" key="1">
    <source>
        <dbReference type="EMBL" id="GGT43643.1"/>
    </source>
</evidence>
<reference evidence="1" key="2">
    <citation type="submission" date="2020-09" db="EMBL/GenBank/DDBJ databases">
        <authorList>
            <person name="Sun Q."/>
            <person name="Ohkuma M."/>
        </authorList>
    </citation>
    <scope>NUCLEOTIDE SEQUENCE</scope>
    <source>
        <strain evidence="1">JCM 3172</strain>
    </source>
</reference>
<proteinExistence type="predicted"/>
<accession>A0A918LSM8</accession>
<evidence type="ECO:0000313" key="2">
    <source>
        <dbReference type="Proteomes" id="UP000619486"/>
    </source>
</evidence>
<sequence length="119" mass="13304">MSAYMSRGAGVLVKLRVEHRLTLEELSLVLFATHWDVEDEEHFTVADVRQAVAARLVQEGSDAVLSASDRISEADEDEEREQVTARLAWARRLVAKAYRRDFAKFPAELAAFEAAGEPS</sequence>
<organism evidence="1 2">
    <name type="scientific">Streptomyces purpureus</name>
    <dbReference type="NCBI Taxonomy" id="1951"/>
    <lineage>
        <taxon>Bacteria</taxon>
        <taxon>Bacillati</taxon>
        <taxon>Actinomycetota</taxon>
        <taxon>Actinomycetes</taxon>
        <taxon>Kitasatosporales</taxon>
        <taxon>Streptomycetaceae</taxon>
        <taxon>Streptomyces</taxon>
    </lineage>
</organism>